<dbReference type="Gene3D" id="3.40.50.720">
    <property type="entry name" value="NAD(P)-binding Rossmann-like Domain"/>
    <property type="match status" value="2"/>
</dbReference>
<dbReference type="EMBL" id="MT418680">
    <property type="protein sequence ID" value="QKF94525.1"/>
    <property type="molecule type" value="Genomic_DNA"/>
</dbReference>
<accession>A0A7D3QUW9</accession>
<dbReference type="PANTHER" id="PTHR43544">
    <property type="entry name" value="SHORT-CHAIN DEHYDROGENASE/REDUCTASE"/>
    <property type="match status" value="1"/>
</dbReference>
<dbReference type="InterPro" id="IPR051468">
    <property type="entry name" value="Fungal_SecMetab_SDRs"/>
</dbReference>
<dbReference type="Proteomes" id="UP001162001">
    <property type="component" value="Segment"/>
</dbReference>
<evidence type="ECO:0000313" key="2">
    <source>
        <dbReference type="Proteomes" id="UP001162001"/>
    </source>
</evidence>
<dbReference type="SUPFAM" id="SSF51735">
    <property type="entry name" value="NAD(P)-binding Rossmann-fold domains"/>
    <property type="match status" value="1"/>
</dbReference>
<name>A0A7D3QUW9_9VIRU</name>
<proteinExistence type="predicted"/>
<organism evidence="1 2">
    <name type="scientific">Fadolivirus FV1/VV64</name>
    <dbReference type="NCBI Taxonomy" id="3070911"/>
    <lineage>
        <taxon>Viruses</taxon>
        <taxon>Varidnaviria</taxon>
        <taxon>Bamfordvirae</taxon>
        <taxon>Nucleocytoviricota</taxon>
        <taxon>Megaviricetes</taxon>
        <taxon>Imitervirales</taxon>
        <taxon>Mimiviridae</taxon>
        <taxon>Klosneuvirinae</taxon>
        <taxon>Fadolivirus</taxon>
        <taxon>Fadolivirus algeromassiliense</taxon>
    </lineage>
</organism>
<reference evidence="1 2" key="1">
    <citation type="submission" date="2020-04" db="EMBL/GenBank/DDBJ databases">
        <title>Advantages and limits of metagenomic assembly and binning of a giant virus.</title>
        <authorList>
            <person name="Schulz F."/>
            <person name="Andreani J."/>
            <person name="Francis R."/>
            <person name="Boudjemaa H."/>
            <person name="Bou Khalil J.Y."/>
            <person name="Lee J."/>
            <person name="La Scola B."/>
            <person name="Woyke T."/>
        </authorList>
    </citation>
    <scope>NUCLEOTIDE SEQUENCE [LARGE SCALE GENOMIC DNA]</scope>
    <source>
        <strain evidence="1 2">FV1/VV64</strain>
    </source>
</reference>
<dbReference type="GO" id="GO:0016491">
    <property type="term" value="F:oxidoreductase activity"/>
    <property type="evidence" value="ECO:0007669"/>
    <property type="project" value="TreeGrafter"/>
</dbReference>
<dbReference type="InterPro" id="IPR036291">
    <property type="entry name" value="NAD(P)-bd_dom_sf"/>
</dbReference>
<gene>
    <name evidence="1" type="ORF">Fadolivirus_1_1067</name>
</gene>
<evidence type="ECO:0000313" key="1">
    <source>
        <dbReference type="EMBL" id="QKF94525.1"/>
    </source>
</evidence>
<dbReference type="PANTHER" id="PTHR43544:SF2">
    <property type="entry name" value="OXIDOREDUCTASE"/>
    <property type="match status" value="1"/>
</dbReference>
<keyword evidence="2" id="KW-1185">Reference proteome</keyword>
<sequence>MYRILEPIKINEVFKLNNNELTITELNNFIDFINTNDFNCKNVISFVKHNPNTILNLIYYLPICIFLELYQNYNFIINYISHELYNTILKKTNHRLITKLITGLNYKQELVRLNNHINNIYNFSDIFIMKKLSIIQNKLNFIDWSKFYIGSEWILNTAQKINHMIIKLYPLVNHMHLQNSLDNKTQYFKDGLGQIVCYYDEYVIIIDMNYYNNIGEALFKDIVIFDTMNNDIFCKIETYQKLNEQMITNTIINKDNLIQLKGLKGTFIKYKYNKGSFTYCYVCKKIFDNDITYERYVDMCLDCGKYNYEKRTKNADLSSCQAFVSGIRQKIGLQIALKILRCGGKVIGTSRFPNATHYNYMKQADYNKWKDNLIICYCDFLNIKSVNQLAIFLKTQNINIFINNACQTIKPTDYYYDTLNKLEMLIQYTIPNNLLEYHPELNNNQLIPYNTINLNNKLILYKPINENISNEIIIVTNEIKNNNILLNQFNDIKDLNIKDKSSWSQNIDDIDPAEIIESTIINQTVPTLLISQIKKYMAKPKFIIQVTALEGRFDTEKQSTHAHTNMCKSAMNMLIRTIAEEKELDQYVYSINPSFVSGVNPQNDHYPLSDEDGAARILFPIIEYYNGTPIPKDWIHIRNFKNESW</sequence>
<protein>
    <submittedName>
        <fullName evidence="1">NAD(P)-binding domain superfamily protein</fullName>
    </submittedName>
</protein>